<evidence type="ECO:0000256" key="1">
    <source>
        <dbReference type="SAM" id="MobiDB-lite"/>
    </source>
</evidence>
<reference evidence="3 4" key="1">
    <citation type="submission" date="2014-07" db="EMBL/GenBank/DDBJ databases">
        <title>Complete genome sequence of Corynebacterium atypicum DSM 44849: identifiction of the mycolic acid biosynthesis genes.</title>
        <authorList>
            <person name="Tippelt A."/>
            <person name="Mollmann S."/>
            <person name="Albersmeier A."/>
            <person name="Jaenicke S."/>
            <person name="Ruckert C."/>
            <person name="Tauch A."/>
        </authorList>
    </citation>
    <scope>NUCLEOTIDE SEQUENCE [LARGE SCALE GENOMIC DNA]</scope>
    <source>
        <strain evidence="3 4">R2070</strain>
    </source>
</reference>
<sequence>MFLTNALLNDGWEYWIYPAVAAFAIGVTLYDAPGRQDLKREAEAERARADEEELRRSRALERKKRKRRGRGGDTTS</sequence>
<proteinExistence type="predicted"/>
<evidence type="ECO:0000256" key="2">
    <source>
        <dbReference type="SAM" id="Phobius"/>
    </source>
</evidence>
<evidence type="ECO:0000313" key="4">
    <source>
        <dbReference type="Proteomes" id="UP000028504"/>
    </source>
</evidence>
<keyword evidence="4" id="KW-1185">Reference proteome</keyword>
<gene>
    <name evidence="3" type="ORF">CATYP_09070</name>
</gene>
<organism evidence="3 4">
    <name type="scientific">Corynebacterium atypicum</name>
    <dbReference type="NCBI Taxonomy" id="191610"/>
    <lineage>
        <taxon>Bacteria</taxon>
        <taxon>Bacillati</taxon>
        <taxon>Actinomycetota</taxon>
        <taxon>Actinomycetes</taxon>
        <taxon>Mycobacteriales</taxon>
        <taxon>Corynebacteriaceae</taxon>
        <taxon>Corynebacterium</taxon>
    </lineage>
</organism>
<protein>
    <submittedName>
        <fullName evidence="3">Uncharacterized protein</fullName>
    </submittedName>
</protein>
<dbReference type="EMBL" id="CP008944">
    <property type="protein sequence ID" value="AIG64685.1"/>
    <property type="molecule type" value="Genomic_DNA"/>
</dbReference>
<feature type="region of interest" description="Disordered" evidence="1">
    <location>
        <begin position="40"/>
        <end position="76"/>
    </location>
</feature>
<feature type="transmembrane region" description="Helical" evidence="2">
    <location>
        <begin position="12"/>
        <end position="30"/>
    </location>
</feature>
<accession>A0ABM5QPG4</accession>
<dbReference type="Proteomes" id="UP000028504">
    <property type="component" value="Chromosome"/>
</dbReference>
<name>A0ABM5QPG4_9CORY</name>
<keyword evidence="2" id="KW-0812">Transmembrane</keyword>
<keyword evidence="2" id="KW-0472">Membrane</keyword>
<keyword evidence="2" id="KW-1133">Transmembrane helix</keyword>
<evidence type="ECO:0000313" key="3">
    <source>
        <dbReference type="EMBL" id="AIG64685.1"/>
    </source>
</evidence>
<feature type="compositionally biased region" description="Basic and acidic residues" evidence="1">
    <location>
        <begin position="40"/>
        <end position="60"/>
    </location>
</feature>